<dbReference type="Proteomes" id="UP000483839">
    <property type="component" value="Unassembled WGS sequence"/>
</dbReference>
<organism evidence="2 3">
    <name type="scientific">Streptococcus uberis</name>
    <dbReference type="NCBI Taxonomy" id="1349"/>
    <lineage>
        <taxon>Bacteria</taxon>
        <taxon>Bacillati</taxon>
        <taxon>Bacillota</taxon>
        <taxon>Bacilli</taxon>
        <taxon>Lactobacillales</taxon>
        <taxon>Streptococcaceae</taxon>
        <taxon>Streptococcus</taxon>
    </lineage>
</organism>
<protein>
    <submittedName>
        <fullName evidence="2">Phage tail family protein</fullName>
    </submittedName>
</protein>
<dbReference type="NCBIfam" id="TIGR01633">
    <property type="entry name" value="phi3626_gp14_N"/>
    <property type="match status" value="1"/>
</dbReference>
<proteinExistence type="predicted"/>
<dbReference type="InterPro" id="IPR006520">
    <property type="entry name" value="Dit_BPSPP_N"/>
</dbReference>
<sequence length="498" mass="56034">MEKVYFDNVEITQWCTVARGFNLYDGADFDPKFEDYAYQDGSEFLYTTRKSKKISIPIYNKSGTFEEYDNLQRALNKKTERELKFSSLPNRVFYAVPVGTLNYDELVKNHGKATITFIVSDGLAHSKNIQSFPFAKNANGIFEAKIINNGTESVPVNYRIKLSKESGYVAIASQYGGIQYGLKDEADAVLETKSVLLNNSFASWTDGTTFYQDLTKKSATTMTSNADNKGTLGILPTYTNTTNSNFFGAIKELALSQTAKDWRIWARARFETGLMGQTGQWTLAVVDTNNHVLAAMSIDKFDRAGNSAKISFIVGDNLGNMRTVKTIDFTPSAYLSQNPYGYEALVQGRNPFDIIKEGDKITFFWYGTHYSYVEPSIKDSQAKLVQFFVGQLNGRNTTNQLVTHHYLMEFSFHKLNVSSWRDVPNRYPSGSELFIDSSGFINPDEKGRLYVNNLITNDDEILGTEFFEVPPGETTVQLIVSSFAEVLEASAEIEEVYI</sequence>
<dbReference type="EMBL" id="WLXI01000043">
    <property type="protein sequence ID" value="MTD01808.1"/>
    <property type="molecule type" value="Genomic_DNA"/>
</dbReference>
<dbReference type="RefSeq" id="WP_154617536.1">
    <property type="nucleotide sequence ID" value="NZ_WLXE01000007.1"/>
</dbReference>
<gene>
    <name evidence="2" type="ORF">GKS16_05950</name>
</gene>
<dbReference type="Gene3D" id="2.40.30.200">
    <property type="match status" value="1"/>
</dbReference>
<accession>A0A6L6G973</accession>
<feature type="domain" description="Siphovirus-type tail component RIFT-related" evidence="1">
    <location>
        <begin position="20"/>
        <end position="119"/>
    </location>
</feature>
<evidence type="ECO:0000313" key="2">
    <source>
        <dbReference type="EMBL" id="MTD01808.1"/>
    </source>
</evidence>
<name>A0A6L6G973_STRUB</name>
<evidence type="ECO:0000313" key="3">
    <source>
        <dbReference type="Proteomes" id="UP000483839"/>
    </source>
</evidence>
<dbReference type="InterPro" id="IPR008841">
    <property type="entry name" value="Siphovirus-type_tail_N"/>
</dbReference>
<reference evidence="2 3" key="1">
    <citation type="submission" date="2019-11" db="EMBL/GenBank/DDBJ databases">
        <title>Streptococcus uberis isolated from clinical mastitis cases on a southeastern Queensland dairy.</title>
        <authorList>
            <person name="Workentine M.L."/>
            <person name="Price R."/>
            <person name="Olchowy T."/>
        </authorList>
    </citation>
    <scope>NUCLEOTIDE SEQUENCE [LARGE SCALE GENOMIC DNA]</scope>
    <source>
        <strain evidence="2 3">OLC4459-A17</strain>
    </source>
</reference>
<dbReference type="AlphaFoldDB" id="A0A6L6G973"/>
<evidence type="ECO:0000259" key="1">
    <source>
        <dbReference type="Pfam" id="PF05709"/>
    </source>
</evidence>
<dbReference type="Pfam" id="PF05709">
    <property type="entry name" value="Sipho_tail"/>
    <property type="match status" value="1"/>
</dbReference>
<comment type="caution">
    <text evidence="2">The sequence shown here is derived from an EMBL/GenBank/DDBJ whole genome shotgun (WGS) entry which is preliminary data.</text>
</comment>